<dbReference type="GO" id="GO:0000155">
    <property type="term" value="F:phosphorelay sensor kinase activity"/>
    <property type="evidence" value="ECO:0007669"/>
    <property type="project" value="InterPro"/>
</dbReference>
<feature type="transmembrane region" description="Helical" evidence="13">
    <location>
        <begin position="245"/>
        <end position="263"/>
    </location>
</feature>
<dbReference type="OrthoDB" id="9810730at2"/>
<comment type="subcellular location">
    <subcellularLocation>
        <location evidence="2">Membrane</location>
    </subcellularLocation>
</comment>
<dbReference type="PANTHER" id="PTHR43047:SF72">
    <property type="entry name" value="OSMOSENSING HISTIDINE PROTEIN KINASE SLN1"/>
    <property type="match status" value="1"/>
</dbReference>
<dbReference type="Gene3D" id="3.30.565.10">
    <property type="entry name" value="Histidine kinase-like ATPase, C-terminal domain"/>
    <property type="match status" value="1"/>
</dbReference>
<dbReference type="Proteomes" id="UP000192907">
    <property type="component" value="Unassembled WGS sequence"/>
</dbReference>
<dbReference type="SUPFAM" id="SSF55874">
    <property type="entry name" value="ATPase domain of HSP90 chaperone/DNA topoisomerase II/histidine kinase"/>
    <property type="match status" value="1"/>
</dbReference>
<dbReference type="CDD" id="cd16922">
    <property type="entry name" value="HATPase_EvgS-ArcB-TorS-like"/>
    <property type="match status" value="1"/>
</dbReference>
<evidence type="ECO:0000256" key="10">
    <source>
        <dbReference type="ARBA" id="ARBA00022989"/>
    </source>
</evidence>
<evidence type="ECO:0000256" key="11">
    <source>
        <dbReference type="ARBA" id="ARBA00023136"/>
    </source>
</evidence>
<dbReference type="InterPro" id="IPR001789">
    <property type="entry name" value="Sig_transdc_resp-reg_receiver"/>
</dbReference>
<dbReference type="InterPro" id="IPR003594">
    <property type="entry name" value="HATPase_dom"/>
</dbReference>
<accession>A0A1Y6CQB4</accession>
<gene>
    <name evidence="16" type="ORF">SAMN06296036_13818</name>
</gene>
<dbReference type="InterPro" id="IPR011006">
    <property type="entry name" value="CheY-like_superfamily"/>
</dbReference>
<dbReference type="GO" id="GO:0005886">
    <property type="term" value="C:plasma membrane"/>
    <property type="evidence" value="ECO:0007669"/>
    <property type="project" value="TreeGrafter"/>
</dbReference>
<evidence type="ECO:0000256" key="12">
    <source>
        <dbReference type="PROSITE-ProRule" id="PRU00169"/>
    </source>
</evidence>
<evidence type="ECO:0000313" key="16">
    <source>
        <dbReference type="EMBL" id="SMF81877.1"/>
    </source>
</evidence>
<dbReference type="STRING" id="1513793.SAMN06296036_13818"/>
<dbReference type="GO" id="GO:0005524">
    <property type="term" value="F:ATP binding"/>
    <property type="evidence" value="ECO:0007669"/>
    <property type="project" value="UniProtKB-KW"/>
</dbReference>
<evidence type="ECO:0000256" key="2">
    <source>
        <dbReference type="ARBA" id="ARBA00004370"/>
    </source>
</evidence>
<dbReference type="Pfam" id="PF00072">
    <property type="entry name" value="Response_reg"/>
    <property type="match status" value="1"/>
</dbReference>
<dbReference type="SUPFAM" id="SSF52172">
    <property type="entry name" value="CheY-like"/>
    <property type="match status" value="1"/>
</dbReference>
<evidence type="ECO:0000256" key="4">
    <source>
        <dbReference type="ARBA" id="ARBA00022553"/>
    </source>
</evidence>
<evidence type="ECO:0000256" key="5">
    <source>
        <dbReference type="ARBA" id="ARBA00022679"/>
    </source>
</evidence>
<evidence type="ECO:0000256" key="1">
    <source>
        <dbReference type="ARBA" id="ARBA00000085"/>
    </source>
</evidence>
<protein>
    <recommendedName>
        <fullName evidence="3">histidine kinase</fullName>
        <ecNumber evidence="3">2.7.13.3</ecNumber>
    </recommendedName>
</protein>
<keyword evidence="8 16" id="KW-0418">Kinase</keyword>
<feature type="domain" description="Histidine kinase" evidence="14">
    <location>
        <begin position="310"/>
        <end position="535"/>
    </location>
</feature>
<dbReference type="SUPFAM" id="SSF47384">
    <property type="entry name" value="Homodimeric domain of signal transducing histidine kinase"/>
    <property type="match status" value="1"/>
</dbReference>
<dbReference type="Gene3D" id="1.10.287.130">
    <property type="match status" value="1"/>
</dbReference>
<feature type="domain" description="Response regulatory" evidence="15">
    <location>
        <begin position="565"/>
        <end position="683"/>
    </location>
</feature>
<evidence type="ECO:0000256" key="13">
    <source>
        <dbReference type="SAM" id="Phobius"/>
    </source>
</evidence>
<dbReference type="InterPro" id="IPR004358">
    <property type="entry name" value="Sig_transdc_His_kin-like_C"/>
</dbReference>
<dbReference type="EMBL" id="FWZT01000038">
    <property type="protein sequence ID" value="SMF81877.1"/>
    <property type="molecule type" value="Genomic_DNA"/>
</dbReference>
<proteinExistence type="predicted"/>
<keyword evidence="5" id="KW-0808">Transferase</keyword>
<dbReference type="InterPro" id="IPR036097">
    <property type="entry name" value="HisK_dim/P_sf"/>
</dbReference>
<evidence type="ECO:0000256" key="3">
    <source>
        <dbReference type="ARBA" id="ARBA00012438"/>
    </source>
</evidence>
<dbReference type="PRINTS" id="PR00344">
    <property type="entry name" value="BCTRLSENSOR"/>
</dbReference>
<feature type="transmembrane region" description="Helical" evidence="13">
    <location>
        <begin position="15"/>
        <end position="34"/>
    </location>
</feature>
<organism evidence="16 17">
    <name type="scientific">Pseudobacteriovorax antillogorgiicola</name>
    <dbReference type="NCBI Taxonomy" id="1513793"/>
    <lineage>
        <taxon>Bacteria</taxon>
        <taxon>Pseudomonadati</taxon>
        <taxon>Bdellovibrionota</taxon>
        <taxon>Oligoflexia</taxon>
        <taxon>Oligoflexales</taxon>
        <taxon>Pseudobacteriovoracaceae</taxon>
        <taxon>Pseudobacteriovorax</taxon>
    </lineage>
</organism>
<keyword evidence="6 13" id="KW-0812">Transmembrane</keyword>
<evidence type="ECO:0000256" key="8">
    <source>
        <dbReference type="ARBA" id="ARBA00022777"/>
    </source>
</evidence>
<dbReference type="InterPro" id="IPR036890">
    <property type="entry name" value="HATPase_C_sf"/>
</dbReference>
<dbReference type="Pfam" id="PF00512">
    <property type="entry name" value="HisKA"/>
    <property type="match status" value="1"/>
</dbReference>
<keyword evidence="4 12" id="KW-0597">Phosphoprotein</keyword>
<keyword evidence="11 13" id="KW-0472">Membrane</keyword>
<evidence type="ECO:0000256" key="9">
    <source>
        <dbReference type="ARBA" id="ARBA00022840"/>
    </source>
</evidence>
<dbReference type="SMART" id="SM00448">
    <property type="entry name" value="REC"/>
    <property type="match status" value="1"/>
</dbReference>
<comment type="catalytic activity">
    <reaction evidence="1">
        <text>ATP + protein L-histidine = ADP + protein N-phospho-L-histidine.</text>
        <dbReference type="EC" id="2.7.13.3"/>
    </reaction>
</comment>
<dbReference type="EC" id="2.7.13.3" evidence="3"/>
<evidence type="ECO:0000259" key="15">
    <source>
        <dbReference type="PROSITE" id="PS50110"/>
    </source>
</evidence>
<dbReference type="CDD" id="cd17546">
    <property type="entry name" value="REC_hyHK_CKI1_RcsC-like"/>
    <property type="match status" value="1"/>
</dbReference>
<dbReference type="PROSITE" id="PS50109">
    <property type="entry name" value="HIS_KIN"/>
    <property type="match status" value="1"/>
</dbReference>
<dbReference type="FunFam" id="3.30.565.10:FF:000010">
    <property type="entry name" value="Sensor histidine kinase RcsC"/>
    <property type="match status" value="1"/>
</dbReference>
<name>A0A1Y6CQB4_9BACT</name>
<keyword evidence="7" id="KW-0547">Nucleotide-binding</keyword>
<dbReference type="Pfam" id="PF02518">
    <property type="entry name" value="HATPase_c"/>
    <property type="match status" value="1"/>
</dbReference>
<keyword evidence="17" id="KW-1185">Reference proteome</keyword>
<evidence type="ECO:0000256" key="7">
    <source>
        <dbReference type="ARBA" id="ARBA00022741"/>
    </source>
</evidence>
<dbReference type="InterPro" id="IPR005467">
    <property type="entry name" value="His_kinase_dom"/>
</dbReference>
<sequence length="689" mass="77123">MSGENSLSSKPPRRGHLAFFIVVALGLVISYLAFREFETAKLESQSQQLQHLRTLENQRIDAEVARKRSLLNYINRFFAASQRVDAQEFKKFAEFGIEQFGLLGICWSGFETHEVFRIETQRPVCNYLDPLEPNQLLSNGSLIKLSQYTVSGGGQEGYISIFFSLGTLVPESTDSSLQYYFVIINEIKNQLNLLQVQDGIVKPVDGMLPENELSHTHRVFYFNGFQLLFLSRSASPIARFSSIEIVFLASIIVLFFMIGLYLFTQIEQKQKIAMEVEAKTLELSETNKSLLVAKQIAEEANRLKSMFLANMSHEIRTPLNGIIGLVTLLEDDIRNPQHKQTIQTIISSCDTLLTVINDILEVSKLGERKVELEHRPFDLIATLNEMVKLYGFVAEKSNLKFQLNIPKGFQELWIESDEARLKQILGNLISNGIKFTPQGQISLSLRVDENSPGSNLQRTIHLEVEDTGIGLSPEDQRKLFQPFSQVDVSTTRVYGGTGLGLSICKMLVELFGGSIEVNSTIEQGSTFTVTVTVDLASRPTAVTPIDMKPTTEKTNEPSLSHSQLQVLVVDDNDTNLAVACGFLKKLFNIEPDTAKDGLQAVEACQDKIYDLILMDCHMPNMDGFEATKKIRLESRHNQKSLIVALTASVMAEDIEKIKASGMNDVMGKPLKKTILNDLIGQYFPISNVS</sequence>
<evidence type="ECO:0000259" key="14">
    <source>
        <dbReference type="PROSITE" id="PS50109"/>
    </source>
</evidence>
<evidence type="ECO:0000313" key="17">
    <source>
        <dbReference type="Proteomes" id="UP000192907"/>
    </source>
</evidence>
<dbReference type="AlphaFoldDB" id="A0A1Y6CQB4"/>
<dbReference type="RefSeq" id="WP_132326056.1">
    <property type="nucleotide sequence ID" value="NZ_FWZT01000038.1"/>
</dbReference>
<dbReference type="PROSITE" id="PS50110">
    <property type="entry name" value="RESPONSE_REGULATORY"/>
    <property type="match status" value="1"/>
</dbReference>
<dbReference type="CDD" id="cd00082">
    <property type="entry name" value="HisKA"/>
    <property type="match status" value="1"/>
</dbReference>
<evidence type="ECO:0000256" key="6">
    <source>
        <dbReference type="ARBA" id="ARBA00022692"/>
    </source>
</evidence>
<dbReference type="SMART" id="SM00387">
    <property type="entry name" value="HATPase_c"/>
    <property type="match status" value="1"/>
</dbReference>
<dbReference type="PANTHER" id="PTHR43047">
    <property type="entry name" value="TWO-COMPONENT HISTIDINE PROTEIN KINASE"/>
    <property type="match status" value="1"/>
</dbReference>
<keyword evidence="10 13" id="KW-1133">Transmembrane helix</keyword>
<dbReference type="Gene3D" id="3.40.50.2300">
    <property type="match status" value="1"/>
</dbReference>
<reference evidence="17" key="1">
    <citation type="submission" date="2017-04" db="EMBL/GenBank/DDBJ databases">
        <authorList>
            <person name="Varghese N."/>
            <person name="Submissions S."/>
        </authorList>
    </citation>
    <scope>NUCLEOTIDE SEQUENCE [LARGE SCALE GENOMIC DNA]</scope>
    <source>
        <strain evidence="17">RKEM611</strain>
    </source>
</reference>
<dbReference type="SMART" id="SM00388">
    <property type="entry name" value="HisKA"/>
    <property type="match status" value="1"/>
</dbReference>
<dbReference type="GO" id="GO:0009927">
    <property type="term" value="F:histidine phosphotransfer kinase activity"/>
    <property type="evidence" value="ECO:0007669"/>
    <property type="project" value="TreeGrafter"/>
</dbReference>
<dbReference type="InterPro" id="IPR003661">
    <property type="entry name" value="HisK_dim/P_dom"/>
</dbReference>
<dbReference type="FunFam" id="1.10.287.130:FF:000004">
    <property type="entry name" value="Ethylene receptor 1"/>
    <property type="match status" value="1"/>
</dbReference>
<feature type="modified residue" description="4-aspartylphosphate" evidence="12">
    <location>
        <position position="615"/>
    </location>
</feature>
<keyword evidence="9" id="KW-0067">ATP-binding</keyword>